<evidence type="ECO:0000256" key="10">
    <source>
        <dbReference type="ARBA" id="ARBA00023002"/>
    </source>
</evidence>
<dbReference type="Pfam" id="PF05199">
    <property type="entry name" value="GMC_oxred_C"/>
    <property type="match status" value="1"/>
</dbReference>
<evidence type="ECO:0000313" key="19">
    <source>
        <dbReference type="Proteomes" id="UP000001514"/>
    </source>
</evidence>
<keyword evidence="10 12" id="KW-0560">Oxidoreductase</keyword>
<evidence type="ECO:0000259" key="16">
    <source>
        <dbReference type="Pfam" id="PF00732"/>
    </source>
</evidence>
<dbReference type="OMA" id="ASEVWPE"/>
<evidence type="ECO:0000256" key="6">
    <source>
        <dbReference type="ARBA" id="ARBA00022630"/>
    </source>
</evidence>
<dbReference type="PANTHER" id="PTHR46056:SF12">
    <property type="entry name" value="LONG-CHAIN-ALCOHOL OXIDASE"/>
    <property type="match status" value="1"/>
</dbReference>
<evidence type="ECO:0000256" key="13">
    <source>
        <dbReference type="PIRSR" id="PIRSR028937-1"/>
    </source>
</evidence>
<dbReference type="eggNOG" id="ENOG502QSD8">
    <property type="taxonomic scope" value="Eukaryota"/>
</dbReference>
<name>D8QN81_SELML</name>
<organism evidence="19">
    <name type="scientific">Selaginella moellendorffii</name>
    <name type="common">Spikemoss</name>
    <dbReference type="NCBI Taxonomy" id="88036"/>
    <lineage>
        <taxon>Eukaryota</taxon>
        <taxon>Viridiplantae</taxon>
        <taxon>Streptophyta</taxon>
        <taxon>Embryophyta</taxon>
        <taxon>Tracheophyta</taxon>
        <taxon>Lycopodiopsida</taxon>
        <taxon>Selaginellales</taxon>
        <taxon>Selaginellaceae</taxon>
        <taxon>Selaginella</taxon>
    </lineage>
</organism>
<dbReference type="InterPro" id="IPR000172">
    <property type="entry name" value="GMC_OxRdtase_N"/>
</dbReference>
<evidence type="ECO:0000256" key="7">
    <source>
        <dbReference type="ARBA" id="ARBA00022692"/>
    </source>
</evidence>
<evidence type="ECO:0000256" key="2">
    <source>
        <dbReference type="ARBA" id="ARBA00003842"/>
    </source>
</evidence>
<dbReference type="KEGG" id="smo:SELMODRAFT_74601"/>
<feature type="binding site" evidence="14">
    <location>
        <begin position="213"/>
        <end position="228"/>
    </location>
    <ligand>
        <name>FAD</name>
        <dbReference type="ChEBI" id="CHEBI:57692"/>
    </ligand>
</feature>
<evidence type="ECO:0000256" key="11">
    <source>
        <dbReference type="ARBA" id="ARBA00023136"/>
    </source>
</evidence>
<dbReference type="InterPro" id="IPR012400">
    <property type="entry name" value="Long_Oxdase"/>
</dbReference>
<proteinExistence type="inferred from homology"/>
<dbReference type="Pfam" id="PF00732">
    <property type="entry name" value="GMC_oxred_N"/>
    <property type="match status" value="1"/>
</dbReference>
<evidence type="ECO:0000256" key="14">
    <source>
        <dbReference type="PIRSR" id="PIRSR028937-2"/>
    </source>
</evidence>
<comment type="catalytic activity">
    <reaction evidence="1 12">
        <text>a long-chain primary fatty alcohol + O2 = a long-chain fatty aldehyde + H2O2</text>
        <dbReference type="Rhea" id="RHEA:22756"/>
        <dbReference type="ChEBI" id="CHEBI:15379"/>
        <dbReference type="ChEBI" id="CHEBI:16240"/>
        <dbReference type="ChEBI" id="CHEBI:17176"/>
        <dbReference type="ChEBI" id="CHEBI:77396"/>
        <dbReference type="EC" id="1.1.3.20"/>
    </reaction>
</comment>
<feature type="transmembrane region" description="Helical" evidence="15">
    <location>
        <begin position="57"/>
        <end position="79"/>
    </location>
</feature>
<dbReference type="Proteomes" id="UP000001514">
    <property type="component" value="Unassembled WGS sequence"/>
</dbReference>
<keyword evidence="8 14" id="KW-0274">FAD</keyword>
<sequence length="724" mass="78513">MKVLNAICDTLVPSLPVEASKQDNSAKAKFFELSASESGIVPEVAGMICAWTTAQQYFLIYIAFLMLSTRLGTLLLAGFSCVTTEFPFVQPFPLLELGKREKILLTWSRSIFHKLQMLFKVVKCYTLFKFYSRADKKGRNPAWKAIGYEVPEPVLEHQEPLPSPLERRLVDAKAPDFQSRLAELGCAMLDNVDHLEERNDPSTASGKDFGIKCDVVVVGSGSGGSVIAARLAQQGFKVVVLEKGGYFPRRGLSLLEGPSMKAMYEQSGALTTEDGSVILLAGTTLGGGSAVNWAASLKTPKHVLDEWTSLGLEDRFGGPEYQHAMEAVCQRLGVQDVCTEESFQNRVLRRGCTKKGYSVGDIPRNAARDHGCGFCGFGCPAAAAVRKQSACDTWLCDAATAGAVVVTGCRVDRILTAPQGGQGERSYRARGISSRAGEARFYVESRVTVAACGALFTPPLLRRSGGRNPHIGRHLSVHPVVAAWGYFPREDILPGNSYTGGIMTAFSSEAARWDTTGYGSILETPCVHPGNYAVLAPWRSGVDAKRQMLRFPRTATIIVLNRDRGRGTVDETPGGKLILEYPLCFSDRESLVEGTELAVRALVAAGAEAVGLHSVAGEIFSVDQSWTPLQREKELEIFLKRVLGRMFQRLSTPIISAHQMGSCRMGTDQRCSVVDPNCESWEVEGLFVGDGSVLPTASGVNPMITIQSIAHSTATRIARSLAAR</sequence>
<keyword evidence="11 12" id="KW-0472">Membrane</keyword>
<dbReference type="OrthoDB" id="269227at2759"/>
<evidence type="ECO:0000313" key="18">
    <source>
        <dbReference type="EMBL" id="EFJ38060.1"/>
    </source>
</evidence>
<dbReference type="PIRSF" id="PIRSF028937">
    <property type="entry name" value="Lg_Ch_AO"/>
    <property type="match status" value="1"/>
</dbReference>
<protein>
    <recommendedName>
        <fullName evidence="5 12">Long-chain-alcohol oxidase</fullName>
        <ecNumber evidence="5 12">1.1.3.20</ecNumber>
    </recommendedName>
</protein>
<reference evidence="18 19" key="1">
    <citation type="journal article" date="2011" name="Science">
        <title>The Selaginella genome identifies genetic changes associated with the evolution of vascular plants.</title>
        <authorList>
            <person name="Banks J.A."/>
            <person name="Nishiyama T."/>
            <person name="Hasebe M."/>
            <person name="Bowman J.L."/>
            <person name="Gribskov M."/>
            <person name="dePamphilis C."/>
            <person name="Albert V.A."/>
            <person name="Aono N."/>
            <person name="Aoyama T."/>
            <person name="Ambrose B.A."/>
            <person name="Ashton N.W."/>
            <person name="Axtell M.J."/>
            <person name="Barker E."/>
            <person name="Barker M.S."/>
            <person name="Bennetzen J.L."/>
            <person name="Bonawitz N.D."/>
            <person name="Chapple C."/>
            <person name="Cheng C."/>
            <person name="Correa L.G."/>
            <person name="Dacre M."/>
            <person name="DeBarry J."/>
            <person name="Dreyer I."/>
            <person name="Elias M."/>
            <person name="Engstrom E.M."/>
            <person name="Estelle M."/>
            <person name="Feng L."/>
            <person name="Finet C."/>
            <person name="Floyd S.K."/>
            <person name="Frommer W.B."/>
            <person name="Fujita T."/>
            <person name="Gramzow L."/>
            <person name="Gutensohn M."/>
            <person name="Harholt J."/>
            <person name="Hattori M."/>
            <person name="Heyl A."/>
            <person name="Hirai T."/>
            <person name="Hiwatashi Y."/>
            <person name="Ishikawa M."/>
            <person name="Iwata M."/>
            <person name="Karol K.G."/>
            <person name="Koehler B."/>
            <person name="Kolukisaoglu U."/>
            <person name="Kubo M."/>
            <person name="Kurata T."/>
            <person name="Lalonde S."/>
            <person name="Li K."/>
            <person name="Li Y."/>
            <person name="Litt A."/>
            <person name="Lyons E."/>
            <person name="Manning G."/>
            <person name="Maruyama T."/>
            <person name="Michael T.P."/>
            <person name="Mikami K."/>
            <person name="Miyazaki S."/>
            <person name="Morinaga S."/>
            <person name="Murata T."/>
            <person name="Mueller-Roeber B."/>
            <person name="Nelson D.R."/>
            <person name="Obara M."/>
            <person name="Oguri Y."/>
            <person name="Olmstead R.G."/>
            <person name="Onodera N."/>
            <person name="Petersen B.L."/>
            <person name="Pils B."/>
            <person name="Prigge M."/>
            <person name="Rensing S.A."/>
            <person name="Riano-Pachon D.M."/>
            <person name="Roberts A.W."/>
            <person name="Sato Y."/>
            <person name="Scheller H.V."/>
            <person name="Schulz B."/>
            <person name="Schulz C."/>
            <person name="Shakirov E.V."/>
            <person name="Shibagaki N."/>
            <person name="Shinohara N."/>
            <person name="Shippen D.E."/>
            <person name="Soerensen I."/>
            <person name="Sotooka R."/>
            <person name="Sugimoto N."/>
            <person name="Sugita M."/>
            <person name="Sumikawa N."/>
            <person name="Tanurdzic M."/>
            <person name="Theissen G."/>
            <person name="Ulvskov P."/>
            <person name="Wakazuki S."/>
            <person name="Weng J.K."/>
            <person name="Willats W.W."/>
            <person name="Wipf D."/>
            <person name="Wolf P.G."/>
            <person name="Yang L."/>
            <person name="Zimmer A.D."/>
            <person name="Zhu Q."/>
            <person name="Mitros T."/>
            <person name="Hellsten U."/>
            <person name="Loque D."/>
            <person name="Otillar R."/>
            <person name="Salamov A."/>
            <person name="Schmutz J."/>
            <person name="Shapiro H."/>
            <person name="Lindquist E."/>
            <person name="Lucas S."/>
            <person name="Rokhsar D."/>
            <person name="Grigoriev I.V."/>
        </authorList>
    </citation>
    <scope>NUCLEOTIDE SEQUENCE [LARGE SCALE GENOMIC DNA]</scope>
</reference>
<dbReference type="GO" id="GO:0050660">
    <property type="term" value="F:flavin adenine dinucleotide binding"/>
    <property type="evidence" value="ECO:0007669"/>
    <property type="project" value="InterPro"/>
</dbReference>
<comment type="function">
    <text evidence="2 12">Long-chain fatty alcohol oxidase involved in the omega-oxidation pathway of lipid degradation.</text>
</comment>
<evidence type="ECO:0000256" key="8">
    <source>
        <dbReference type="ARBA" id="ARBA00022827"/>
    </source>
</evidence>
<dbReference type="InParanoid" id="D8QN81"/>
<evidence type="ECO:0000256" key="4">
    <source>
        <dbReference type="ARBA" id="ARBA00010790"/>
    </source>
</evidence>
<evidence type="ECO:0000256" key="12">
    <source>
        <dbReference type="PIRNR" id="PIRNR028937"/>
    </source>
</evidence>
<dbReference type="Gramene" id="EFJ38060">
    <property type="protein sequence ID" value="EFJ38060"/>
    <property type="gene ID" value="SELMODRAFT_74601"/>
</dbReference>
<dbReference type="GO" id="GO:0046577">
    <property type="term" value="F:long-chain-alcohol oxidase activity"/>
    <property type="evidence" value="ECO:0007669"/>
    <property type="project" value="UniProtKB-EC"/>
</dbReference>
<accession>D8QN81</accession>
<feature type="active site" description="Proton acceptor" evidence="13">
    <location>
        <position position="658"/>
    </location>
</feature>
<dbReference type="GO" id="GO:0016020">
    <property type="term" value="C:membrane"/>
    <property type="evidence" value="ECO:0007669"/>
    <property type="project" value="UniProtKB-SubCell"/>
</dbReference>
<feature type="domain" description="Glucose-methanol-choline oxidoreductase C-terminal" evidence="17">
    <location>
        <begin position="586"/>
        <end position="710"/>
    </location>
</feature>
<evidence type="ECO:0000256" key="1">
    <source>
        <dbReference type="ARBA" id="ARBA00000920"/>
    </source>
</evidence>
<comment type="similarity">
    <text evidence="4 12">Belongs to the GMC oxidoreductase family.</text>
</comment>
<gene>
    <name evidence="18" type="ORF">SELMODRAFT_74601</name>
</gene>
<dbReference type="InterPro" id="IPR007867">
    <property type="entry name" value="GMC_OxRtase_C"/>
</dbReference>
<feature type="domain" description="Glucose-methanol-choline oxidoreductase N-terminal" evidence="16">
    <location>
        <begin position="260"/>
        <end position="480"/>
    </location>
</feature>
<evidence type="ECO:0000256" key="9">
    <source>
        <dbReference type="ARBA" id="ARBA00022989"/>
    </source>
</evidence>
<evidence type="ECO:0000256" key="3">
    <source>
        <dbReference type="ARBA" id="ARBA00004370"/>
    </source>
</evidence>
<evidence type="ECO:0000259" key="17">
    <source>
        <dbReference type="Pfam" id="PF05199"/>
    </source>
</evidence>
<keyword evidence="9 15" id="KW-1133">Transmembrane helix</keyword>
<dbReference type="AlphaFoldDB" id="D8QN81"/>
<dbReference type="EC" id="1.1.3.20" evidence="5 12"/>
<evidence type="ECO:0000256" key="5">
    <source>
        <dbReference type="ARBA" id="ARBA00013125"/>
    </source>
</evidence>
<dbReference type="SUPFAM" id="SSF51905">
    <property type="entry name" value="FAD/NAD(P)-binding domain"/>
    <property type="match status" value="1"/>
</dbReference>
<dbReference type="Pfam" id="PF13450">
    <property type="entry name" value="NAD_binding_8"/>
    <property type="match status" value="1"/>
</dbReference>
<comment type="subcellular location">
    <subcellularLocation>
        <location evidence="3 12">Membrane</location>
    </subcellularLocation>
</comment>
<dbReference type="HOGENOM" id="CLU_008878_1_0_1"/>
<keyword evidence="7 15" id="KW-0812">Transmembrane</keyword>
<keyword evidence="19" id="KW-1185">Reference proteome</keyword>
<dbReference type="InterPro" id="IPR036188">
    <property type="entry name" value="FAD/NAD-bd_sf"/>
</dbReference>
<dbReference type="EMBL" id="GL377565">
    <property type="protein sequence ID" value="EFJ38060.1"/>
    <property type="molecule type" value="Genomic_DNA"/>
</dbReference>
<keyword evidence="6" id="KW-0285">Flavoprotein</keyword>
<dbReference type="PANTHER" id="PTHR46056">
    <property type="entry name" value="LONG-CHAIN-ALCOHOL OXIDASE"/>
    <property type="match status" value="1"/>
</dbReference>
<evidence type="ECO:0000256" key="15">
    <source>
        <dbReference type="SAM" id="Phobius"/>
    </source>
</evidence>
<dbReference type="Gene3D" id="3.50.50.60">
    <property type="entry name" value="FAD/NAD(P)-binding domain"/>
    <property type="match status" value="2"/>
</dbReference>